<evidence type="ECO:0000256" key="1">
    <source>
        <dbReference type="ARBA" id="ARBA00001938"/>
    </source>
</evidence>
<organism evidence="9 10">
    <name type="scientific">Oceanobacillus polygoni</name>
    <dbReference type="NCBI Taxonomy" id="1235259"/>
    <lineage>
        <taxon>Bacteria</taxon>
        <taxon>Bacillati</taxon>
        <taxon>Bacillota</taxon>
        <taxon>Bacilli</taxon>
        <taxon>Bacillales</taxon>
        <taxon>Bacillaceae</taxon>
        <taxon>Oceanobacillus</taxon>
    </lineage>
</organism>
<feature type="domain" description="Lipoyl-binding" evidence="7">
    <location>
        <begin position="1"/>
        <end position="76"/>
    </location>
</feature>
<dbReference type="Gene3D" id="2.40.50.100">
    <property type="match status" value="1"/>
</dbReference>
<keyword evidence="5 6" id="KW-0012">Acyltransferase</keyword>
<evidence type="ECO:0000256" key="4">
    <source>
        <dbReference type="ARBA" id="ARBA00022823"/>
    </source>
</evidence>
<dbReference type="SUPFAM" id="SSF51230">
    <property type="entry name" value="Single hybrid motif"/>
    <property type="match status" value="1"/>
</dbReference>
<dbReference type="Gene3D" id="4.10.320.10">
    <property type="entry name" value="E3-binding domain"/>
    <property type="match status" value="1"/>
</dbReference>
<comment type="similarity">
    <text evidence="2 6">Belongs to the 2-oxoacid dehydrogenase family.</text>
</comment>
<keyword evidence="9" id="KW-0670">Pyruvate</keyword>
<dbReference type="EMBL" id="JAGGMB010000001">
    <property type="protein sequence ID" value="MBP2076072.1"/>
    <property type="molecule type" value="Genomic_DNA"/>
</dbReference>
<dbReference type="Pfam" id="PF00198">
    <property type="entry name" value="2-oxoacid_dh"/>
    <property type="match status" value="1"/>
</dbReference>
<dbReference type="GO" id="GO:0005737">
    <property type="term" value="C:cytoplasm"/>
    <property type="evidence" value="ECO:0007669"/>
    <property type="project" value="TreeGrafter"/>
</dbReference>
<evidence type="ECO:0000256" key="5">
    <source>
        <dbReference type="ARBA" id="ARBA00023315"/>
    </source>
</evidence>
<evidence type="ECO:0000313" key="9">
    <source>
        <dbReference type="EMBL" id="MBP2076072.1"/>
    </source>
</evidence>
<dbReference type="Proteomes" id="UP001138793">
    <property type="component" value="Unassembled WGS sequence"/>
</dbReference>
<keyword evidence="4 6" id="KW-0450">Lipoyl</keyword>
<dbReference type="CDD" id="cd06849">
    <property type="entry name" value="lipoyl_domain"/>
    <property type="match status" value="1"/>
</dbReference>
<comment type="cofactor">
    <cofactor evidence="1 6">
        <name>(R)-lipoate</name>
        <dbReference type="ChEBI" id="CHEBI:83088"/>
    </cofactor>
</comment>
<dbReference type="InterPro" id="IPR000089">
    <property type="entry name" value="Biotin_lipoyl"/>
</dbReference>
<evidence type="ECO:0000256" key="2">
    <source>
        <dbReference type="ARBA" id="ARBA00007317"/>
    </source>
</evidence>
<dbReference type="PROSITE" id="PS51826">
    <property type="entry name" value="PSBD"/>
    <property type="match status" value="1"/>
</dbReference>
<keyword evidence="3 6" id="KW-0808">Transferase</keyword>
<keyword evidence="10" id="KW-1185">Reference proteome</keyword>
<dbReference type="Pfam" id="PF00364">
    <property type="entry name" value="Biotin_lipoyl"/>
    <property type="match status" value="1"/>
</dbReference>
<accession>A0A9X0YQP1</accession>
<dbReference type="InterPro" id="IPR011053">
    <property type="entry name" value="Single_hybrid_motif"/>
</dbReference>
<dbReference type="InterPro" id="IPR004167">
    <property type="entry name" value="PSBD"/>
</dbReference>
<proteinExistence type="inferred from homology"/>
<dbReference type="PANTHER" id="PTHR43178:SF5">
    <property type="entry name" value="LIPOAMIDE ACYLTRANSFERASE COMPONENT OF BRANCHED-CHAIN ALPHA-KETO ACID DEHYDROGENASE COMPLEX, MITOCHONDRIAL"/>
    <property type="match status" value="1"/>
</dbReference>
<dbReference type="Pfam" id="PF02817">
    <property type="entry name" value="E3_binding"/>
    <property type="match status" value="1"/>
</dbReference>
<dbReference type="RefSeq" id="WP_149475013.1">
    <property type="nucleotide sequence ID" value="NZ_JAGGMB010000001.1"/>
</dbReference>
<dbReference type="AlphaFoldDB" id="A0A9X0YQP1"/>
<dbReference type="OrthoDB" id="9805770at2"/>
<dbReference type="InterPro" id="IPR050743">
    <property type="entry name" value="2-oxoacid_DH_E2_comp"/>
</dbReference>
<feature type="domain" description="Peripheral subunit-binding (PSBD)" evidence="8">
    <location>
        <begin position="122"/>
        <end position="159"/>
    </location>
</feature>
<evidence type="ECO:0000256" key="6">
    <source>
        <dbReference type="RuleBase" id="RU003423"/>
    </source>
</evidence>
<dbReference type="PANTHER" id="PTHR43178">
    <property type="entry name" value="DIHYDROLIPOAMIDE ACETYLTRANSFERASE COMPONENT OF PYRUVATE DEHYDROGENASE COMPLEX"/>
    <property type="match status" value="1"/>
</dbReference>
<evidence type="ECO:0000259" key="8">
    <source>
        <dbReference type="PROSITE" id="PS51826"/>
    </source>
</evidence>
<dbReference type="PROSITE" id="PS50968">
    <property type="entry name" value="BIOTINYL_LIPOYL"/>
    <property type="match status" value="1"/>
</dbReference>
<dbReference type="FunFam" id="3.30.559.10:FF:000007">
    <property type="entry name" value="Dihydrolipoamide acetyltransferase component of pyruvate dehydrogenase complex"/>
    <property type="match status" value="1"/>
</dbReference>
<dbReference type="GO" id="GO:0031405">
    <property type="term" value="F:lipoic acid binding"/>
    <property type="evidence" value="ECO:0007669"/>
    <property type="project" value="TreeGrafter"/>
</dbReference>
<name>A0A9X0YQP1_9BACI</name>
<gene>
    <name evidence="9" type="ORF">J2Z64_000283</name>
</gene>
<sequence>MVEVKLHDIGEGMTEGDILTYFIKKGDHVEEDQPIVELQTEKMVAELTAPAKGIVKEIYIAEGTTISVGTTILTIEADGSMEKTQSAEIQKEAYNQSVQLAERANPNIQTKLKKINGPKRIKAAPYTRKVAREMDVDIELVEGTGKDGRITIEDVQQFAQNKESAATKVMPAVKQLQNQSFQEMAENQGVEEKEEAAIIPFKGRRKQIAKKMTTSIFTIPHVHHMEEIDMTELLQFRKEIKPDADVSVVAFFIKALTISLREYPIFNAKLDEKKEEIRLEKGVHMGIATDTEEGLIVPVIKNADKKSILAIHKEMKELMKKAKENTLSLKEMTGSTFTISNVGPMGSVGATPIINYPEVGLMAFHKTKKMPVVNDNDEIVIRSMMNITLTFDHRVTDGGNAIAFTNRFKALLEKPKLLLIELR</sequence>
<evidence type="ECO:0000313" key="10">
    <source>
        <dbReference type="Proteomes" id="UP001138793"/>
    </source>
</evidence>
<dbReference type="InterPro" id="IPR023213">
    <property type="entry name" value="CAT-like_dom_sf"/>
</dbReference>
<dbReference type="InterPro" id="IPR001078">
    <property type="entry name" value="2-oxoacid_DH_actylTfrase"/>
</dbReference>
<reference evidence="9" key="1">
    <citation type="submission" date="2021-03" db="EMBL/GenBank/DDBJ databases">
        <title>Genomic Encyclopedia of Type Strains, Phase IV (KMG-IV): sequencing the most valuable type-strain genomes for metagenomic binning, comparative biology and taxonomic classification.</title>
        <authorList>
            <person name="Goeker M."/>
        </authorList>
    </citation>
    <scope>NUCLEOTIDE SEQUENCE</scope>
    <source>
        <strain evidence="9">DSM 107338</strain>
    </source>
</reference>
<evidence type="ECO:0000259" key="7">
    <source>
        <dbReference type="PROSITE" id="PS50968"/>
    </source>
</evidence>
<protein>
    <recommendedName>
        <fullName evidence="6">Dihydrolipoamide acetyltransferase component of pyruvate dehydrogenase complex</fullName>
        <ecNumber evidence="6">2.3.1.-</ecNumber>
    </recommendedName>
</protein>
<dbReference type="InterPro" id="IPR036625">
    <property type="entry name" value="E3-bd_dom_sf"/>
</dbReference>
<dbReference type="EC" id="2.3.1.-" evidence="6"/>
<dbReference type="SUPFAM" id="SSF52777">
    <property type="entry name" value="CoA-dependent acyltransferases"/>
    <property type="match status" value="1"/>
</dbReference>
<comment type="caution">
    <text evidence="9">The sequence shown here is derived from an EMBL/GenBank/DDBJ whole genome shotgun (WGS) entry which is preliminary data.</text>
</comment>
<dbReference type="Gene3D" id="3.30.559.10">
    <property type="entry name" value="Chloramphenicol acetyltransferase-like domain"/>
    <property type="match status" value="1"/>
</dbReference>
<dbReference type="GO" id="GO:0016407">
    <property type="term" value="F:acetyltransferase activity"/>
    <property type="evidence" value="ECO:0007669"/>
    <property type="project" value="TreeGrafter"/>
</dbReference>
<dbReference type="SUPFAM" id="SSF47005">
    <property type="entry name" value="Peripheral subunit-binding domain of 2-oxo acid dehydrogenase complex"/>
    <property type="match status" value="1"/>
</dbReference>
<evidence type="ECO:0000256" key="3">
    <source>
        <dbReference type="ARBA" id="ARBA00022679"/>
    </source>
</evidence>